<feature type="domain" description="DUF7872" evidence="2">
    <location>
        <begin position="170"/>
        <end position="374"/>
    </location>
</feature>
<evidence type="ECO:0000259" key="2">
    <source>
        <dbReference type="Pfam" id="PF25278"/>
    </source>
</evidence>
<evidence type="ECO:0000313" key="3">
    <source>
        <dbReference type="EMBL" id="EGG04399.1"/>
    </source>
</evidence>
<evidence type="ECO:0000256" key="1">
    <source>
        <dbReference type="SAM" id="Phobius"/>
    </source>
</evidence>
<dbReference type="VEuPathDB" id="FungiDB:MELLADRAFT_64810"/>
<dbReference type="RefSeq" id="XP_007412190.1">
    <property type="nucleotide sequence ID" value="XM_007412128.1"/>
</dbReference>
<dbReference type="Proteomes" id="UP000001072">
    <property type="component" value="Unassembled WGS sequence"/>
</dbReference>
<accession>F4RSW1</accession>
<keyword evidence="1" id="KW-1133">Transmembrane helix</keyword>
<dbReference type="InterPro" id="IPR057194">
    <property type="entry name" value="DUF7872"/>
</dbReference>
<dbReference type="PANTHER" id="PTHR33339">
    <property type="entry name" value="LYSM DOMAIN-CONTAINING PROTEIN"/>
    <property type="match status" value="1"/>
</dbReference>
<feature type="transmembrane region" description="Helical" evidence="1">
    <location>
        <begin position="107"/>
        <end position="128"/>
    </location>
</feature>
<dbReference type="Pfam" id="PF25278">
    <property type="entry name" value="DUF7872"/>
    <property type="match status" value="1"/>
</dbReference>
<dbReference type="KEGG" id="mlr:MELLADRAFT_64810"/>
<evidence type="ECO:0000313" key="4">
    <source>
        <dbReference type="Proteomes" id="UP000001072"/>
    </source>
</evidence>
<proteinExistence type="predicted"/>
<dbReference type="AlphaFoldDB" id="F4RSW1"/>
<keyword evidence="1" id="KW-0812">Transmembrane</keyword>
<dbReference type="PANTHER" id="PTHR33339:SF1">
    <property type="entry name" value="LYSM DOMAIN-CONTAINING PROTEIN"/>
    <property type="match status" value="1"/>
</dbReference>
<name>F4RSW1_MELLP</name>
<dbReference type="EMBL" id="GL883118">
    <property type="protein sequence ID" value="EGG04399.1"/>
    <property type="molecule type" value="Genomic_DNA"/>
</dbReference>
<dbReference type="InParanoid" id="F4RSW1"/>
<gene>
    <name evidence="3" type="ORF">MELLADRAFT_64810</name>
</gene>
<dbReference type="HOGENOM" id="CLU_030195_1_0_1"/>
<keyword evidence="4" id="KW-1185">Reference proteome</keyword>
<keyword evidence="1" id="KW-0472">Membrane</keyword>
<dbReference type="OrthoDB" id="2498994at2759"/>
<protein>
    <recommendedName>
        <fullName evidence="2">DUF7872 domain-containing protein</fullName>
    </recommendedName>
</protein>
<reference evidence="4" key="1">
    <citation type="journal article" date="2011" name="Proc. Natl. Acad. Sci. U.S.A.">
        <title>Obligate biotrophy features unraveled by the genomic analysis of rust fungi.</title>
        <authorList>
            <person name="Duplessis S."/>
            <person name="Cuomo C.A."/>
            <person name="Lin Y.-C."/>
            <person name="Aerts A."/>
            <person name="Tisserant E."/>
            <person name="Veneault-Fourrey C."/>
            <person name="Joly D.L."/>
            <person name="Hacquard S."/>
            <person name="Amselem J."/>
            <person name="Cantarel B.L."/>
            <person name="Chiu R."/>
            <person name="Coutinho P.M."/>
            <person name="Feau N."/>
            <person name="Field M."/>
            <person name="Frey P."/>
            <person name="Gelhaye E."/>
            <person name="Goldberg J."/>
            <person name="Grabherr M.G."/>
            <person name="Kodira C.D."/>
            <person name="Kohler A."/>
            <person name="Kuees U."/>
            <person name="Lindquist E.A."/>
            <person name="Lucas S.M."/>
            <person name="Mago R."/>
            <person name="Mauceli E."/>
            <person name="Morin E."/>
            <person name="Murat C."/>
            <person name="Pangilinan J.L."/>
            <person name="Park R."/>
            <person name="Pearson M."/>
            <person name="Quesneville H."/>
            <person name="Rouhier N."/>
            <person name="Sakthikumar S."/>
            <person name="Salamov A.A."/>
            <person name="Schmutz J."/>
            <person name="Selles B."/>
            <person name="Shapiro H."/>
            <person name="Tanguay P."/>
            <person name="Tuskan G.A."/>
            <person name="Henrissat B."/>
            <person name="Van de Peer Y."/>
            <person name="Rouze P."/>
            <person name="Ellis J.G."/>
            <person name="Dodds P.N."/>
            <person name="Schein J.E."/>
            <person name="Zhong S."/>
            <person name="Hamelin R.C."/>
            <person name="Grigoriev I.V."/>
            <person name="Szabo L.J."/>
            <person name="Martin F."/>
        </authorList>
    </citation>
    <scope>NUCLEOTIDE SEQUENCE [LARGE SCALE GENOMIC DNA]</scope>
    <source>
        <strain evidence="4">98AG31 / pathotype 3-4-7</strain>
    </source>
</reference>
<organism evidence="4">
    <name type="scientific">Melampsora larici-populina (strain 98AG31 / pathotype 3-4-7)</name>
    <name type="common">Poplar leaf rust fungus</name>
    <dbReference type="NCBI Taxonomy" id="747676"/>
    <lineage>
        <taxon>Eukaryota</taxon>
        <taxon>Fungi</taxon>
        <taxon>Dikarya</taxon>
        <taxon>Basidiomycota</taxon>
        <taxon>Pucciniomycotina</taxon>
        <taxon>Pucciniomycetes</taxon>
        <taxon>Pucciniales</taxon>
        <taxon>Melampsoraceae</taxon>
        <taxon>Melampsora</taxon>
    </lineage>
</organism>
<dbReference type="GeneID" id="18930316"/>
<sequence length="374" mass="40592">MSEIVQQIMNNSCLAEPITPELWKNLQLNTYLENFPGAQNITLSQYAKSVHAANFFCGIGRRCMAGQPCAPVPKMDWLVLYSTQQWNFYMNSLYEAIESAINIVRGLAIFGGSLAGLVLLTAAVIAYVGPIAFVLLDSVAAEAATGETLAVIPTVATTGLVRRHVQETLSTDLFAAYAKLDSDITMLHAKLKTVLFNKMGAILNNPIHSDQGLSNLLKDGVYLTPNPSKSSLQLGAREVAQLTVMSELFKSLHPCTSDGPNGALEGEDVLSYCADDGLMMNIVQADGDHLVEKVTNSHLLESKYGYKTRYLVTEAWSCQQKSVNGTVAPGENRMNSECVFTIPVCDLRIPAIKKQLDDNDGIVVACREAGNLPI</sequence>